<proteinExistence type="predicted"/>
<gene>
    <name evidence="1" type="ORF">K3166_02810</name>
</gene>
<protein>
    <submittedName>
        <fullName evidence="1">Uncharacterized protein</fullName>
    </submittedName>
</protein>
<sequence length="89" mass="10007">MQFDDLLRRYFATDDLSGVSASGLEAGIERCKVDLGLETDRGKRFALWSLLYMLGSSPDLDVAFKHEDEREAARNFMDLMAASENPDNT</sequence>
<organism evidence="1 2">
    <name type="scientific">Qipengyuania psychrotolerans</name>
    <dbReference type="NCBI Taxonomy" id="2867238"/>
    <lineage>
        <taxon>Bacteria</taxon>
        <taxon>Pseudomonadati</taxon>
        <taxon>Pseudomonadota</taxon>
        <taxon>Alphaproteobacteria</taxon>
        <taxon>Sphingomonadales</taxon>
        <taxon>Erythrobacteraceae</taxon>
        <taxon>Qipengyuania</taxon>
    </lineage>
</organism>
<keyword evidence="2" id="KW-1185">Reference proteome</keyword>
<dbReference type="EMBL" id="CP081297">
    <property type="protein sequence ID" value="QZD88401.1"/>
    <property type="molecule type" value="Genomic_DNA"/>
</dbReference>
<dbReference type="RefSeq" id="WP_221423932.1">
    <property type="nucleotide sequence ID" value="NZ_CP081297.1"/>
</dbReference>
<reference evidence="1 2" key="1">
    <citation type="submission" date="2021-08" db="EMBL/GenBank/DDBJ databases">
        <title>Comparative Genomics Analysis of the Genus Qipengyuania Reveals Extensive Genetic Diversity and Metabolic Versatility, Including the Description of Fifteen Novel Species.</title>
        <authorList>
            <person name="Liu Y."/>
        </authorList>
    </citation>
    <scope>NUCLEOTIDE SEQUENCE [LARGE SCALE GENOMIC DNA]</scope>
    <source>
        <strain evidence="1 2">1XM2-8</strain>
    </source>
</reference>
<accession>A0ABX8ZHD3</accession>
<evidence type="ECO:0000313" key="1">
    <source>
        <dbReference type="EMBL" id="QZD88401.1"/>
    </source>
</evidence>
<name>A0ABX8ZHD3_9SPHN</name>
<evidence type="ECO:0000313" key="2">
    <source>
        <dbReference type="Proteomes" id="UP000824280"/>
    </source>
</evidence>
<dbReference type="Proteomes" id="UP000824280">
    <property type="component" value="Chromosome"/>
</dbReference>